<evidence type="ECO:0000313" key="3">
    <source>
        <dbReference type="Proteomes" id="UP000041254"/>
    </source>
</evidence>
<organism evidence="2 3">
    <name type="scientific">Vitrella brassicaformis (strain CCMP3155)</name>
    <dbReference type="NCBI Taxonomy" id="1169540"/>
    <lineage>
        <taxon>Eukaryota</taxon>
        <taxon>Sar</taxon>
        <taxon>Alveolata</taxon>
        <taxon>Colpodellida</taxon>
        <taxon>Vitrellaceae</taxon>
        <taxon>Vitrella</taxon>
    </lineage>
</organism>
<dbReference type="Proteomes" id="UP000041254">
    <property type="component" value="Unassembled WGS sequence"/>
</dbReference>
<dbReference type="AlphaFoldDB" id="A0A0G4GVJ8"/>
<feature type="region of interest" description="Disordered" evidence="1">
    <location>
        <begin position="1"/>
        <end position="40"/>
    </location>
</feature>
<protein>
    <submittedName>
        <fullName evidence="2">Uncharacterized protein</fullName>
    </submittedName>
</protein>
<reference evidence="2 3" key="1">
    <citation type="submission" date="2014-11" db="EMBL/GenBank/DDBJ databases">
        <authorList>
            <person name="Zhu J."/>
            <person name="Qi W."/>
            <person name="Song R."/>
        </authorList>
    </citation>
    <scope>NUCLEOTIDE SEQUENCE [LARGE SCALE GENOMIC DNA]</scope>
</reference>
<feature type="compositionally biased region" description="Basic and acidic residues" evidence="1">
    <location>
        <begin position="24"/>
        <end position="40"/>
    </location>
</feature>
<dbReference type="InParanoid" id="A0A0G4GVJ8"/>
<accession>A0A0G4GVJ8</accession>
<feature type="non-terminal residue" evidence="2">
    <location>
        <position position="109"/>
    </location>
</feature>
<proteinExistence type="predicted"/>
<dbReference type="EMBL" id="CDMY01000837">
    <property type="protein sequence ID" value="CEM34885.1"/>
    <property type="molecule type" value="Genomic_DNA"/>
</dbReference>
<feature type="compositionally biased region" description="Polar residues" evidence="1">
    <location>
        <begin position="80"/>
        <end position="92"/>
    </location>
</feature>
<name>A0A0G4GVJ8_VITBC</name>
<sequence length="109" mass="11976">MKLRSGTKTAGAPHAKGMANKAVVQEEAKQRNRGEKALLHKMRDDRRRAMKNAGSTADVAAVRLSAAHQEDEPPEIDVSQPLTQSPARTPSAITREDLRQLTDVQRPKV</sequence>
<evidence type="ECO:0000313" key="2">
    <source>
        <dbReference type="EMBL" id="CEM34885.1"/>
    </source>
</evidence>
<evidence type="ECO:0000256" key="1">
    <source>
        <dbReference type="SAM" id="MobiDB-lite"/>
    </source>
</evidence>
<feature type="region of interest" description="Disordered" evidence="1">
    <location>
        <begin position="63"/>
        <end position="109"/>
    </location>
</feature>
<keyword evidence="3" id="KW-1185">Reference proteome</keyword>
<gene>
    <name evidence="2" type="ORF">Vbra_1284</name>
</gene>